<name>T1K206_TETUR</name>
<keyword evidence="3" id="KW-1185">Reference proteome</keyword>
<dbReference type="AlphaFoldDB" id="T1K206"/>
<feature type="domain" description="4Fe-4S ferredoxin-type" evidence="1">
    <location>
        <begin position="270"/>
        <end position="301"/>
    </location>
</feature>
<dbReference type="EnsemblMetazoa" id="tetur04g03300.1">
    <property type="protein sequence ID" value="tetur04g03300.1"/>
    <property type="gene ID" value="tetur04g03300"/>
</dbReference>
<protein>
    <recommendedName>
        <fullName evidence="1">4Fe-4S ferredoxin-type domain-containing protein</fullName>
    </recommendedName>
</protein>
<dbReference type="HOGENOM" id="CLU_547832_0_0_1"/>
<evidence type="ECO:0000313" key="3">
    <source>
        <dbReference type="Proteomes" id="UP000015104"/>
    </source>
</evidence>
<dbReference type="InterPro" id="IPR017896">
    <property type="entry name" value="4Fe4S_Fe-S-bd"/>
</dbReference>
<evidence type="ECO:0000313" key="2">
    <source>
        <dbReference type="EnsemblMetazoa" id="tetur04g03300.1"/>
    </source>
</evidence>
<evidence type="ECO:0000259" key="1">
    <source>
        <dbReference type="PROSITE" id="PS51379"/>
    </source>
</evidence>
<sequence length="468" mass="54765">MALIEDVFSHIISGDSWRNYLDDSVPVNFYHHFRNNILRFNKRWNKSIKVEERSFGVGLTTYWIICIRVKTQVRYFREYGVGTSRSRALDTSSYRLYKYLNERFARFILPSHIIGFPNIRGHCFLISAILPLFHSFPFVHNLIEVFGKLSLRRNHGEQITPPDQRDEIEVPYYWTNLLFNLYLKYHKVSISGVLNLENANRLAMRLMKAPVVFLPYIGDKGVVELDRLLISGLCSSLRDYCNNFYNEPGGFEKTAFSDIMFKLSSEDVIWQEEFFLQFKCTYYCRRCTSVCPDQRFRVPVINLCPFYEVQELLDVVEALLSCQEIICTKELNGFQCGGAIRKVTTGFITNKPKVICLSAPEGLNFENIKIPEEIYLTVDGEKIYYERLASSNCFNCWKSKNDKDYGAFYHEYEEGDKLTGGHTYVTMKTTKGFYEINNGMLFTLDTRLFQRITAGSIHFFQRKEYGRE</sequence>
<dbReference type="EMBL" id="CAEY01001358">
    <property type="status" value="NOT_ANNOTATED_CDS"/>
    <property type="molecule type" value="Genomic_DNA"/>
</dbReference>
<organism evidence="2 3">
    <name type="scientific">Tetranychus urticae</name>
    <name type="common">Two-spotted spider mite</name>
    <dbReference type="NCBI Taxonomy" id="32264"/>
    <lineage>
        <taxon>Eukaryota</taxon>
        <taxon>Metazoa</taxon>
        <taxon>Ecdysozoa</taxon>
        <taxon>Arthropoda</taxon>
        <taxon>Chelicerata</taxon>
        <taxon>Arachnida</taxon>
        <taxon>Acari</taxon>
        <taxon>Acariformes</taxon>
        <taxon>Trombidiformes</taxon>
        <taxon>Prostigmata</taxon>
        <taxon>Eleutherengona</taxon>
        <taxon>Raphignathae</taxon>
        <taxon>Tetranychoidea</taxon>
        <taxon>Tetranychidae</taxon>
        <taxon>Tetranychus</taxon>
    </lineage>
</organism>
<proteinExistence type="predicted"/>
<reference evidence="3" key="1">
    <citation type="submission" date="2011-08" db="EMBL/GenBank/DDBJ databases">
        <authorList>
            <person name="Rombauts S."/>
        </authorList>
    </citation>
    <scope>NUCLEOTIDE SEQUENCE</scope>
    <source>
        <strain evidence="3">London</strain>
    </source>
</reference>
<reference evidence="2" key="2">
    <citation type="submission" date="2015-06" db="UniProtKB">
        <authorList>
            <consortium name="EnsemblMetazoa"/>
        </authorList>
    </citation>
    <scope>IDENTIFICATION</scope>
</reference>
<dbReference type="Proteomes" id="UP000015104">
    <property type="component" value="Unassembled WGS sequence"/>
</dbReference>
<dbReference type="PROSITE" id="PS51379">
    <property type="entry name" value="4FE4S_FER_2"/>
    <property type="match status" value="1"/>
</dbReference>
<accession>T1K206</accession>